<evidence type="ECO:0000256" key="5">
    <source>
        <dbReference type="ARBA" id="ARBA00025784"/>
    </source>
</evidence>
<feature type="compositionally biased region" description="Polar residues" evidence="6">
    <location>
        <begin position="71"/>
        <end position="81"/>
    </location>
</feature>
<gene>
    <name evidence="7" type="ORF">IRJ41_018089</name>
</gene>
<evidence type="ECO:0000256" key="2">
    <source>
        <dbReference type="ARBA" id="ARBA00023015"/>
    </source>
</evidence>
<reference evidence="7" key="1">
    <citation type="submission" date="2021-02" db="EMBL/GenBank/DDBJ databases">
        <title>Comparative genomics reveals that relaxation of natural selection precedes convergent phenotypic evolution of cavefish.</title>
        <authorList>
            <person name="Peng Z."/>
        </authorList>
    </citation>
    <scope>NUCLEOTIDE SEQUENCE</scope>
    <source>
        <tissue evidence="7">Muscle</tissue>
    </source>
</reference>
<dbReference type="PANTHER" id="PTHR15950:SF23">
    <property type="entry name" value="SI:CH73-52F15.5-RELATED"/>
    <property type="match status" value="1"/>
</dbReference>
<comment type="subcellular location">
    <subcellularLocation>
        <location evidence="1">Nucleus</location>
    </subcellularLocation>
</comment>
<keyword evidence="4" id="KW-0539">Nucleus</keyword>
<accession>A0A9W7WK63</accession>
<protein>
    <submittedName>
        <fullName evidence="7">Transcription cofactor vestigial-like protein 1</fullName>
    </submittedName>
</protein>
<sequence>MMEDLRNQVAEKTEVQSGSVLLTYFQGDISSMVDEHFTRALSKATKPKGERSKNKRNQKSAHTNDSDQWESHSQTVFQSMFSPERLQRGTSSNPQSSPHGSLNHLPNNALIWPGGSRQDTGLVLPPMVHPSAVSTEGLKVAEHKYTNSLLNLLHNDQPDIGSVMVAPSKQELISGWTKYPGFSNQMNTDISFDSGVQVIEKKNIYWY</sequence>
<dbReference type="GO" id="GO:0005634">
    <property type="term" value="C:nucleus"/>
    <property type="evidence" value="ECO:0007669"/>
    <property type="project" value="UniProtKB-SubCell"/>
</dbReference>
<keyword evidence="2" id="KW-0805">Transcription regulation</keyword>
<organism evidence="7 8">
    <name type="scientific">Triplophysa rosa</name>
    <name type="common">Cave loach</name>
    <dbReference type="NCBI Taxonomy" id="992332"/>
    <lineage>
        <taxon>Eukaryota</taxon>
        <taxon>Metazoa</taxon>
        <taxon>Chordata</taxon>
        <taxon>Craniata</taxon>
        <taxon>Vertebrata</taxon>
        <taxon>Euteleostomi</taxon>
        <taxon>Actinopterygii</taxon>
        <taxon>Neopterygii</taxon>
        <taxon>Teleostei</taxon>
        <taxon>Ostariophysi</taxon>
        <taxon>Cypriniformes</taxon>
        <taxon>Nemacheilidae</taxon>
        <taxon>Triplophysa</taxon>
    </lineage>
</organism>
<dbReference type="AlphaFoldDB" id="A0A9W7WK63"/>
<dbReference type="Pfam" id="PF07545">
    <property type="entry name" value="Vg_Tdu"/>
    <property type="match status" value="1"/>
</dbReference>
<dbReference type="Proteomes" id="UP001059041">
    <property type="component" value="Linkage Group LG13"/>
</dbReference>
<evidence type="ECO:0000313" key="7">
    <source>
        <dbReference type="EMBL" id="KAI7801945.1"/>
    </source>
</evidence>
<dbReference type="InterPro" id="IPR011520">
    <property type="entry name" value="Vg_fam"/>
</dbReference>
<evidence type="ECO:0000256" key="4">
    <source>
        <dbReference type="ARBA" id="ARBA00023242"/>
    </source>
</evidence>
<proteinExistence type="inferred from homology"/>
<dbReference type="PANTHER" id="PTHR15950">
    <property type="entry name" value="TRANSCRIPTION COFACTOR VESTIGIAL-LIKE PROTEIN"/>
    <property type="match status" value="1"/>
</dbReference>
<feature type="compositionally biased region" description="Polar residues" evidence="6">
    <location>
        <begin position="88"/>
        <end position="106"/>
    </location>
</feature>
<name>A0A9W7WK63_TRIRA</name>
<keyword evidence="3" id="KW-0804">Transcription</keyword>
<evidence type="ECO:0000256" key="1">
    <source>
        <dbReference type="ARBA" id="ARBA00004123"/>
    </source>
</evidence>
<dbReference type="GO" id="GO:0006355">
    <property type="term" value="P:regulation of DNA-templated transcription"/>
    <property type="evidence" value="ECO:0007669"/>
    <property type="project" value="InterPro"/>
</dbReference>
<evidence type="ECO:0000313" key="8">
    <source>
        <dbReference type="Proteomes" id="UP001059041"/>
    </source>
</evidence>
<comment type="similarity">
    <text evidence="5">Belongs to the vestigial family.</text>
</comment>
<evidence type="ECO:0000256" key="6">
    <source>
        <dbReference type="SAM" id="MobiDB-lite"/>
    </source>
</evidence>
<feature type="region of interest" description="Disordered" evidence="6">
    <location>
        <begin position="42"/>
        <end position="111"/>
    </location>
</feature>
<evidence type="ECO:0000256" key="3">
    <source>
        <dbReference type="ARBA" id="ARBA00023163"/>
    </source>
</evidence>
<comment type="caution">
    <text evidence="7">The sequence shown here is derived from an EMBL/GenBank/DDBJ whole genome shotgun (WGS) entry which is preliminary data.</text>
</comment>
<dbReference type="OrthoDB" id="10069705at2759"/>
<dbReference type="EMBL" id="JAFHDT010000013">
    <property type="protein sequence ID" value="KAI7801945.1"/>
    <property type="molecule type" value="Genomic_DNA"/>
</dbReference>
<keyword evidence="8" id="KW-1185">Reference proteome</keyword>